<dbReference type="EMBL" id="CM001022">
    <property type="protein sequence ID" value="EFQ22499.1"/>
    <property type="molecule type" value="Genomic_DNA"/>
</dbReference>
<dbReference type="OrthoDB" id="9792240at2"/>
<dbReference type="Pfam" id="PF13581">
    <property type="entry name" value="HATPase_c_2"/>
    <property type="match status" value="1"/>
</dbReference>
<keyword evidence="4" id="KW-1185">Reference proteome</keyword>
<evidence type="ECO:0000313" key="4">
    <source>
        <dbReference type="Proteomes" id="UP000005096"/>
    </source>
</evidence>
<dbReference type="InterPro" id="IPR050267">
    <property type="entry name" value="Anti-sigma-factor_SerPK"/>
</dbReference>
<dbReference type="eggNOG" id="COG2172">
    <property type="taxonomic scope" value="Bacteria"/>
</dbReference>
<evidence type="ECO:0000256" key="1">
    <source>
        <dbReference type="ARBA" id="ARBA00022527"/>
    </source>
</evidence>
<dbReference type="RefSeq" id="WP_006299637.1">
    <property type="nucleotide sequence ID" value="NZ_CM001022.1"/>
</dbReference>
<dbReference type="Proteomes" id="UP000005096">
    <property type="component" value="Chromosome"/>
</dbReference>
<name>E3CW41_9BACT</name>
<dbReference type="STRING" id="584708.Apau_0059"/>
<keyword evidence="1 3" id="KW-0723">Serine/threonine-protein kinase</keyword>
<dbReference type="CDD" id="cd16936">
    <property type="entry name" value="HATPase_RsbW-like"/>
    <property type="match status" value="1"/>
</dbReference>
<protein>
    <submittedName>
        <fullName evidence="3">Putative anti-sigma regulatory factor, serine/threonine protein kinase</fullName>
    </submittedName>
</protein>
<dbReference type="InterPro" id="IPR003594">
    <property type="entry name" value="HATPase_dom"/>
</dbReference>
<dbReference type="Gene3D" id="3.30.565.10">
    <property type="entry name" value="Histidine kinase-like ATPase, C-terminal domain"/>
    <property type="match status" value="1"/>
</dbReference>
<reference evidence="3 4" key="1">
    <citation type="journal article" date="2010" name="Stand. Genomic Sci.">
        <title>Non-contiguous finished genome sequence of Aminomonas paucivorans type strain (GLU-3).</title>
        <authorList>
            <person name="Pitluck S."/>
            <person name="Yasawong M."/>
            <person name="Held B."/>
            <person name="Lapidus A."/>
            <person name="Nolan M."/>
            <person name="Copeland A."/>
            <person name="Lucas S."/>
            <person name="Del Rio T.G."/>
            <person name="Tice H."/>
            <person name="Cheng J.F."/>
            <person name="Chertkov O."/>
            <person name="Goodwin L."/>
            <person name="Tapia R."/>
            <person name="Han C."/>
            <person name="Liolios K."/>
            <person name="Ivanova N."/>
            <person name="Mavromatis K."/>
            <person name="Ovchinnikova G."/>
            <person name="Pati A."/>
            <person name="Chen A."/>
            <person name="Palaniappan K."/>
            <person name="Land M."/>
            <person name="Hauser L."/>
            <person name="Chang Y.J."/>
            <person name="Jeffries C.D."/>
            <person name="Pukall R."/>
            <person name="Spring S."/>
            <person name="Rohde M."/>
            <person name="Sikorski J."/>
            <person name="Goker M."/>
            <person name="Woyke T."/>
            <person name="Bristow J."/>
            <person name="Eisen J.A."/>
            <person name="Markowitz V."/>
            <person name="Hugenholtz P."/>
            <person name="Kyrpides N.C."/>
            <person name="Klenk H.P."/>
        </authorList>
    </citation>
    <scope>NUCLEOTIDE SEQUENCE [LARGE SCALE GENOMIC DNA]</scope>
    <source>
        <strain evidence="3 4">DSM 12260</strain>
    </source>
</reference>
<dbReference type="PANTHER" id="PTHR35526">
    <property type="entry name" value="ANTI-SIGMA-F FACTOR RSBW-RELATED"/>
    <property type="match status" value="1"/>
</dbReference>
<keyword evidence="3" id="KW-0808">Transferase</keyword>
<dbReference type="InterPro" id="IPR036890">
    <property type="entry name" value="HATPase_C_sf"/>
</dbReference>
<dbReference type="HOGENOM" id="CLU_090336_24_2_0"/>
<dbReference type="PANTHER" id="PTHR35526:SF6">
    <property type="entry name" value="SLR1861 PROTEIN"/>
    <property type="match status" value="1"/>
</dbReference>
<dbReference type="AlphaFoldDB" id="E3CW41"/>
<evidence type="ECO:0000313" key="3">
    <source>
        <dbReference type="EMBL" id="EFQ22499.1"/>
    </source>
</evidence>
<organism evidence="3 4">
    <name type="scientific">Aminomonas paucivorans DSM 12260</name>
    <dbReference type="NCBI Taxonomy" id="584708"/>
    <lineage>
        <taxon>Bacteria</taxon>
        <taxon>Thermotogati</taxon>
        <taxon>Synergistota</taxon>
        <taxon>Synergistia</taxon>
        <taxon>Synergistales</taxon>
        <taxon>Synergistaceae</taxon>
        <taxon>Aminomonas</taxon>
    </lineage>
</organism>
<accession>E3CW41</accession>
<proteinExistence type="predicted"/>
<gene>
    <name evidence="3" type="ORF">Apau_0059</name>
</gene>
<dbReference type="PaxDb" id="584708-Apau_0059"/>
<keyword evidence="3" id="KW-0418">Kinase</keyword>
<dbReference type="GO" id="GO:0004674">
    <property type="term" value="F:protein serine/threonine kinase activity"/>
    <property type="evidence" value="ECO:0007669"/>
    <property type="project" value="UniProtKB-KW"/>
</dbReference>
<dbReference type="SUPFAM" id="SSF55874">
    <property type="entry name" value="ATPase domain of HSP90 chaperone/DNA topoisomerase II/histidine kinase"/>
    <property type="match status" value="1"/>
</dbReference>
<feature type="domain" description="Histidine kinase/HSP90-like ATPase" evidence="2">
    <location>
        <begin position="6"/>
        <end position="128"/>
    </location>
</feature>
<evidence type="ECO:0000259" key="2">
    <source>
        <dbReference type="Pfam" id="PF13581"/>
    </source>
</evidence>
<sequence length="131" mass="14888">MERTWPASLDSLEEIRAFILERAEALLPPPKVMHLDLAVEEIVVNICSYAYEIPPGEVTVRLKESDEALEADFLDNGVPFDPLAVEEPDVTRPLEERQKGGLGILLVRRVMDEVHYRREAGRNVLRVVVKK</sequence>